<dbReference type="GO" id="GO:0003677">
    <property type="term" value="F:DNA binding"/>
    <property type="evidence" value="ECO:0007669"/>
    <property type="project" value="InterPro"/>
</dbReference>
<dbReference type="PANTHER" id="PTHR43794">
    <property type="entry name" value="AMINOHYDROLASE SSNA-RELATED"/>
    <property type="match status" value="1"/>
</dbReference>
<evidence type="ECO:0000259" key="4">
    <source>
        <dbReference type="Pfam" id="PF04082"/>
    </source>
</evidence>
<feature type="domain" description="Xylanolytic transcriptional activator regulatory" evidence="4">
    <location>
        <begin position="547"/>
        <end position="781"/>
    </location>
</feature>
<dbReference type="NCBIfam" id="NF006056">
    <property type="entry name" value="PRK08204.1"/>
    <property type="match status" value="1"/>
</dbReference>
<dbReference type="Pfam" id="PF04082">
    <property type="entry name" value="Fungal_trans"/>
    <property type="match status" value="1"/>
</dbReference>
<keyword evidence="6" id="KW-1185">Reference proteome</keyword>
<evidence type="ECO:0000313" key="6">
    <source>
        <dbReference type="Proteomes" id="UP001172673"/>
    </source>
</evidence>
<dbReference type="SUPFAM" id="SSF51338">
    <property type="entry name" value="Composite domain of metallo-dependent hydrolases"/>
    <property type="match status" value="2"/>
</dbReference>
<dbReference type="InterPro" id="IPR007219">
    <property type="entry name" value="XnlR_reg_dom"/>
</dbReference>
<dbReference type="InterPro" id="IPR050287">
    <property type="entry name" value="MTA/SAH_deaminase"/>
</dbReference>
<accession>A0AA38WW45</accession>
<feature type="region of interest" description="Disordered" evidence="2">
    <location>
        <begin position="1000"/>
        <end position="1039"/>
    </location>
</feature>
<evidence type="ECO:0000313" key="5">
    <source>
        <dbReference type="EMBL" id="KAJ9602217.1"/>
    </source>
</evidence>
<dbReference type="InterPro" id="IPR006680">
    <property type="entry name" value="Amidohydro-rel"/>
</dbReference>
<dbReference type="GO" id="GO:0006351">
    <property type="term" value="P:DNA-templated transcription"/>
    <property type="evidence" value="ECO:0007669"/>
    <property type="project" value="InterPro"/>
</dbReference>
<comment type="caution">
    <text evidence="5">The sequence shown here is derived from an EMBL/GenBank/DDBJ whole genome shotgun (WGS) entry which is preliminary data.</text>
</comment>
<feature type="domain" description="Amidohydrolase-related" evidence="3">
    <location>
        <begin position="56"/>
        <end position="424"/>
    </location>
</feature>
<dbReference type="Gene3D" id="3.20.20.140">
    <property type="entry name" value="Metal-dependent hydrolases"/>
    <property type="match status" value="1"/>
</dbReference>
<dbReference type="InterPro" id="IPR032466">
    <property type="entry name" value="Metal_Hydrolase"/>
</dbReference>
<dbReference type="Gene3D" id="2.30.40.10">
    <property type="entry name" value="Urease, subunit C, domain 1"/>
    <property type="match status" value="1"/>
</dbReference>
<evidence type="ECO:0000259" key="3">
    <source>
        <dbReference type="Pfam" id="PF01979"/>
    </source>
</evidence>
<dbReference type="GO" id="GO:0008270">
    <property type="term" value="F:zinc ion binding"/>
    <property type="evidence" value="ECO:0007669"/>
    <property type="project" value="InterPro"/>
</dbReference>
<dbReference type="AlphaFoldDB" id="A0AA38WW45"/>
<gene>
    <name evidence="5" type="ORF">H2200_013337</name>
</gene>
<dbReference type="CDD" id="cd12148">
    <property type="entry name" value="fungal_TF_MHR"/>
    <property type="match status" value="1"/>
</dbReference>
<dbReference type="GO" id="GO:0016810">
    <property type="term" value="F:hydrolase activity, acting on carbon-nitrogen (but not peptide) bonds"/>
    <property type="evidence" value="ECO:0007669"/>
    <property type="project" value="InterPro"/>
</dbReference>
<reference evidence="5" key="1">
    <citation type="submission" date="2022-10" db="EMBL/GenBank/DDBJ databases">
        <title>Culturing micro-colonial fungi from biological soil crusts in the Mojave desert and describing Neophaeococcomyces mojavensis, and introducing the new genera and species Taxawa tesnikishii.</title>
        <authorList>
            <person name="Kurbessoian T."/>
            <person name="Stajich J.E."/>
        </authorList>
    </citation>
    <scope>NUCLEOTIDE SEQUENCE</scope>
    <source>
        <strain evidence="5">TK_41</strain>
    </source>
</reference>
<protein>
    <recommendedName>
        <fullName evidence="7">Amidohydrolase-related domain-containing protein</fullName>
    </recommendedName>
</protein>
<proteinExistence type="predicted"/>
<organism evidence="5 6">
    <name type="scientific">Cladophialophora chaetospira</name>
    <dbReference type="NCBI Taxonomy" id="386627"/>
    <lineage>
        <taxon>Eukaryota</taxon>
        <taxon>Fungi</taxon>
        <taxon>Dikarya</taxon>
        <taxon>Ascomycota</taxon>
        <taxon>Pezizomycotina</taxon>
        <taxon>Eurotiomycetes</taxon>
        <taxon>Chaetothyriomycetidae</taxon>
        <taxon>Chaetothyriales</taxon>
        <taxon>Herpotrichiellaceae</taxon>
        <taxon>Cladophialophora</taxon>
    </lineage>
</organism>
<sequence>MGANYLIKNATVVSVDKNIGTVPNCDVLIENGVIKAVGPDLKYSSDPTIIDGANCIVSPGFIDTHRHTWQTQLRTIGSDYVLSDYILNLRQIYGASYTVRDAYLGNYCGALDSIDNGITYLIDHCHVINSPDHADAVIKGLQDAKIRATFCYAMYPNPHWEGSCVDKEREHKTPDWRLQDTERIAKKYFQSGHDDDLVRMGFALSEPDLTPIDRLVQEIEHARSIGCKVITGHFNFGKWDPGNCVVRQFGQRGLLARDLLFSHGNTMSDDELDSVAKHGCGISSTPDTELQMGMSHPVAFKAKDRGCSASLGVDVCSSAPADIFAQMRLLLQAQRHLEHEAQESAPLKMSRSCQEILEIATMGGAKAVGLENLIGSITPGKRADLLITRCDAPRLVPAHDPVGTLVLYANGSDIDTVMINGELVKSGGKLTNVDWPKLREELRASVADIMERSKKVPMEEVEATRDYMGNDVGQHRSAAKSLWYMQESEDSLHRGEAELQALHRTTATTEPCRSLDHQLATTLPSPQPISEDRYVGIPKALITTLVDLYFENLYNAHLLLHKKSFLESIDNGTARAHVVLGICAWGANFYRDANGQATLKEHGFMVEWAQRAGKLVFQELHEFHDDSLVTFINMSLFWHSQGSWRMAILHKGSACNLIAIIGVGSEAFQQDMSWESEIRRRRCWAGYLSHCHNSESLSNFPAAGMEKVSLPWPEADFEAGHSRAPRVILDSGQSNRGVFAELIKILTLWSSVVSCIKKVEPTIGAKLPAMYALHEKLSEWWRGLPSEMRLTPTNLTVTAKNVLPNILLMNVVYHQSICALHASIVPLFCWGEGDESWSIARQLSAQLAYEHACTTSELINAVLLNFDDKINAMPSFICYGAYCGCAIQIPFMWSSNRQVRERAHANVKANIKMINAMSTNWKFAALLKIYVRCLYNGHRKHPTILEDEPKYIDAPKLTTFKMNAPHVQSSILEFIGILRSKEDGYANPGEAPALEIEPADEAEEPASQGSISELHKAAASQEQHTSEVPTASSWPQTYSSLPFTPESLVHYQQDPMQQVPHSSSTLPAQHPPDVLLQESQTLDIFQPLLDPEMLDLFPSGELPDFSAFDTSPLNLDHFELEGWNDQTLAGGTSAWGGNLQTH</sequence>
<evidence type="ECO:0008006" key="7">
    <source>
        <dbReference type="Google" id="ProtNLM"/>
    </source>
</evidence>
<dbReference type="Pfam" id="PF01979">
    <property type="entry name" value="Amidohydro_1"/>
    <property type="match status" value="1"/>
</dbReference>
<dbReference type="EMBL" id="JAPDRK010000028">
    <property type="protein sequence ID" value="KAJ9602217.1"/>
    <property type="molecule type" value="Genomic_DNA"/>
</dbReference>
<name>A0AA38WW45_9EURO</name>
<dbReference type="InterPro" id="IPR011059">
    <property type="entry name" value="Metal-dep_hydrolase_composite"/>
</dbReference>
<evidence type="ECO:0000256" key="1">
    <source>
        <dbReference type="ARBA" id="ARBA00023242"/>
    </source>
</evidence>
<keyword evidence="1" id="KW-0539">Nucleus</keyword>
<evidence type="ECO:0000256" key="2">
    <source>
        <dbReference type="SAM" id="MobiDB-lite"/>
    </source>
</evidence>
<dbReference type="PANTHER" id="PTHR43794:SF5">
    <property type="entry name" value="CHLOROHYDROLASE FAMILY PROTEIN"/>
    <property type="match status" value="1"/>
</dbReference>
<feature type="compositionally biased region" description="Polar residues" evidence="2">
    <location>
        <begin position="1020"/>
        <end position="1039"/>
    </location>
</feature>
<dbReference type="Proteomes" id="UP001172673">
    <property type="component" value="Unassembled WGS sequence"/>
</dbReference>
<dbReference type="SUPFAM" id="SSF51556">
    <property type="entry name" value="Metallo-dependent hydrolases"/>
    <property type="match status" value="1"/>
</dbReference>